<dbReference type="RefSeq" id="WP_132187410.1">
    <property type="nucleotide sequence ID" value="NZ_SLWM01000001.1"/>
</dbReference>
<keyword evidence="1" id="KW-1133">Transmembrane helix</keyword>
<evidence type="ECO:0000256" key="1">
    <source>
        <dbReference type="SAM" id="Phobius"/>
    </source>
</evidence>
<dbReference type="EMBL" id="SLWM01000001">
    <property type="protein sequence ID" value="TCO31564.1"/>
    <property type="molecule type" value="Genomic_DNA"/>
</dbReference>
<evidence type="ECO:0000313" key="2">
    <source>
        <dbReference type="EMBL" id="TCO31564.1"/>
    </source>
</evidence>
<comment type="caution">
    <text evidence="2">The sequence shown here is derived from an EMBL/GenBank/DDBJ whole genome shotgun (WGS) entry which is preliminary data.</text>
</comment>
<dbReference type="Proteomes" id="UP000295818">
    <property type="component" value="Unassembled WGS sequence"/>
</dbReference>
<evidence type="ECO:0000313" key="3">
    <source>
        <dbReference type="Proteomes" id="UP000295818"/>
    </source>
</evidence>
<reference evidence="2 3" key="1">
    <citation type="journal article" date="2015" name="Stand. Genomic Sci.">
        <title>Genomic Encyclopedia of Bacterial and Archaeal Type Strains, Phase III: the genomes of soil and plant-associated and newly described type strains.</title>
        <authorList>
            <person name="Whitman W.B."/>
            <person name="Woyke T."/>
            <person name="Klenk H.P."/>
            <person name="Zhou Y."/>
            <person name="Lilburn T.G."/>
            <person name="Beck B.J."/>
            <person name="De Vos P."/>
            <person name="Vandamme P."/>
            <person name="Eisen J.A."/>
            <person name="Garrity G."/>
            <person name="Hugenholtz P."/>
            <person name="Kyrpides N.C."/>
        </authorList>
    </citation>
    <scope>NUCLEOTIDE SEQUENCE [LARGE SCALE GENOMIC DNA]</scope>
    <source>
        <strain evidence="2 3">VKM Ac-2538</strain>
    </source>
</reference>
<organism evidence="2 3">
    <name type="scientific">Kribbella orskensis</name>
    <dbReference type="NCBI Taxonomy" id="2512216"/>
    <lineage>
        <taxon>Bacteria</taxon>
        <taxon>Bacillati</taxon>
        <taxon>Actinomycetota</taxon>
        <taxon>Actinomycetes</taxon>
        <taxon>Propionibacteriales</taxon>
        <taxon>Kribbellaceae</taxon>
        <taxon>Kribbella</taxon>
    </lineage>
</organism>
<keyword evidence="1" id="KW-0812">Transmembrane</keyword>
<proteinExistence type="predicted"/>
<keyword evidence="1" id="KW-0472">Membrane</keyword>
<keyword evidence="3" id="KW-1185">Reference proteome</keyword>
<name>A0ABY2BU61_9ACTN</name>
<gene>
    <name evidence="2" type="ORF">EV644_101204</name>
</gene>
<protein>
    <submittedName>
        <fullName evidence="2">Uncharacterized protein</fullName>
    </submittedName>
</protein>
<accession>A0ABY2BU61</accession>
<feature type="transmembrane region" description="Helical" evidence="1">
    <location>
        <begin position="41"/>
        <end position="70"/>
    </location>
</feature>
<sequence length="88" mass="8976">MVSRVALQVVMRSDSVTILIMNADGSSGIDANVSAAAKLPVILPIAIGTLIAGGTLLLIGLLMIVLPIAVRGTSTPAPRPMTGPRPMM</sequence>